<reference evidence="1 2" key="1">
    <citation type="submission" date="2015-04" db="EMBL/GenBank/DDBJ databases">
        <title>The complete genome sequence of the hyperthermophilic, obligate iron-reducing archaeon Geoglobus ahangari strain 234T.</title>
        <authorList>
            <person name="Manzella M.P."/>
            <person name="Holmes D.E."/>
            <person name="Rocheleau J.M."/>
            <person name="Chung A."/>
            <person name="Reguera G."/>
            <person name="Kashefi K."/>
        </authorList>
    </citation>
    <scope>NUCLEOTIDE SEQUENCE [LARGE SCALE GENOMIC DNA]</scope>
    <source>
        <strain evidence="1 2">234</strain>
    </source>
</reference>
<sequence>MYSCEHKDSGKKEWLPSYNYILRLHTYCGSCGTVKNVTTDRGRGIGYFSNVLSRMRAHLERKGYKVGRAQIRLVLLEFESSGFADPYSVSFSQQKEVFAAIVRKYVKVTKGYVMGFME</sequence>
<accession>A0A0F7IHM8</accession>
<dbReference type="EMBL" id="CP011267">
    <property type="protein sequence ID" value="AKG92442.1"/>
    <property type="molecule type" value="Genomic_DNA"/>
</dbReference>
<dbReference type="RefSeq" id="WP_048094288.1">
    <property type="nucleotide sequence ID" value="NZ_CP011267.1"/>
</dbReference>
<protein>
    <submittedName>
        <fullName evidence="1">Uncharacterized protein</fullName>
    </submittedName>
</protein>
<keyword evidence="2" id="KW-1185">Reference proteome</keyword>
<dbReference type="KEGG" id="gah:GAH_00201"/>
<name>A0A0F7IHM8_9EURY</name>
<organism evidence="1 2">
    <name type="scientific">Geoglobus ahangari</name>
    <dbReference type="NCBI Taxonomy" id="113653"/>
    <lineage>
        <taxon>Archaea</taxon>
        <taxon>Methanobacteriati</taxon>
        <taxon>Methanobacteriota</taxon>
        <taxon>Archaeoglobi</taxon>
        <taxon>Archaeoglobales</taxon>
        <taxon>Archaeoglobaceae</taxon>
        <taxon>Geoglobus</taxon>
    </lineage>
</organism>
<dbReference type="STRING" id="113653.GAH_00201"/>
<dbReference type="GeneID" id="24802789"/>
<dbReference type="OrthoDB" id="147029at2157"/>
<dbReference type="AlphaFoldDB" id="A0A0F7IHM8"/>
<dbReference type="HOGENOM" id="CLU_165224_0_0_2"/>
<proteinExistence type="predicted"/>
<dbReference type="InParanoid" id="A0A0F7IHM8"/>
<gene>
    <name evidence="1" type="ORF">GAH_00201</name>
</gene>
<evidence type="ECO:0000313" key="2">
    <source>
        <dbReference type="Proteomes" id="UP000034723"/>
    </source>
</evidence>
<dbReference type="Proteomes" id="UP000034723">
    <property type="component" value="Chromosome"/>
</dbReference>
<evidence type="ECO:0000313" key="1">
    <source>
        <dbReference type="EMBL" id="AKG92442.1"/>
    </source>
</evidence>